<feature type="transmembrane region" description="Helical" evidence="1">
    <location>
        <begin position="200"/>
        <end position="217"/>
    </location>
</feature>
<feature type="transmembrane region" description="Helical" evidence="1">
    <location>
        <begin position="571"/>
        <end position="590"/>
    </location>
</feature>
<evidence type="ECO:0000313" key="2">
    <source>
        <dbReference type="EMBL" id="ETV92731.1"/>
    </source>
</evidence>
<dbReference type="VEuPathDB" id="FungiDB:H310_13155"/>
<feature type="transmembrane region" description="Helical" evidence="1">
    <location>
        <begin position="254"/>
        <end position="273"/>
    </location>
</feature>
<feature type="transmembrane region" description="Helical" evidence="1">
    <location>
        <begin position="542"/>
        <end position="559"/>
    </location>
</feature>
<keyword evidence="1" id="KW-1133">Transmembrane helix</keyword>
<feature type="transmembrane region" description="Helical" evidence="1">
    <location>
        <begin position="515"/>
        <end position="536"/>
    </location>
</feature>
<feature type="transmembrane region" description="Helical" evidence="1">
    <location>
        <begin position="140"/>
        <end position="163"/>
    </location>
</feature>
<feature type="transmembrane region" description="Helical" evidence="1">
    <location>
        <begin position="175"/>
        <end position="194"/>
    </location>
</feature>
<feature type="transmembrane region" description="Helical" evidence="1">
    <location>
        <begin position="113"/>
        <end position="134"/>
    </location>
</feature>
<keyword evidence="1" id="KW-0812">Transmembrane</keyword>
<dbReference type="AlphaFoldDB" id="A0A024TGL8"/>
<reference evidence="2" key="1">
    <citation type="submission" date="2013-12" db="EMBL/GenBank/DDBJ databases">
        <title>The Genome Sequence of Aphanomyces invadans NJM9701.</title>
        <authorList>
            <consortium name="The Broad Institute Genomics Platform"/>
            <person name="Russ C."/>
            <person name="Tyler B."/>
            <person name="van West P."/>
            <person name="Dieguez-Uribeondo J."/>
            <person name="Young S.K."/>
            <person name="Zeng Q."/>
            <person name="Gargeya S."/>
            <person name="Fitzgerald M."/>
            <person name="Abouelleil A."/>
            <person name="Alvarado L."/>
            <person name="Chapman S.B."/>
            <person name="Gainer-Dewar J."/>
            <person name="Goldberg J."/>
            <person name="Griggs A."/>
            <person name="Gujja S."/>
            <person name="Hansen M."/>
            <person name="Howarth C."/>
            <person name="Imamovic A."/>
            <person name="Ireland A."/>
            <person name="Larimer J."/>
            <person name="McCowan C."/>
            <person name="Murphy C."/>
            <person name="Pearson M."/>
            <person name="Poon T.W."/>
            <person name="Priest M."/>
            <person name="Roberts A."/>
            <person name="Saif S."/>
            <person name="Shea T."/>
            <person name="Sykes S."/>
            <person name="Wortman J."/>
            <person name="Nusbaum C."/>
            <person name="Birren B."/>
        </authorList>
    </citation>
    <scope>NUCLEOTIDE SEQUENCE [LARGE SCALE GENOMIC DNA]</scope>
    <source>
        <strain evidence="2">NJM9701</strain>
    </source>
</reference>
<dbReference type="EMBL" id="KI913998">
    <property type="protein sequence ID" value="ETV92731.1"/>
    <property type="molecule type" value="Genomic_DNA"/>
</dbReference>
<dbReference type="RefSeq" id="XP_008878770.1">
    <property type="nucleotide sequence ID" value="XM_008880548.1"/>
</dbReference>
<keyword evidence="1" id="KW-0472">Membrane</keyword>
<feature type="transmembrane region" description="Helical" evidence="1">
    <location>
        <begin position="355"/>
        <end position="372"/>
    </location>
</feature>
<feature type="transmembrane region" description="Helical" evidence="1">
    <location>
        <begin position="224"/>
        <end position="242"/>
    </location>
</feature>
<evidence type="ECO:0000256" key="1">
    <source>
        <dbReference type="SAM" id="Phobius"/>
    </source>
</evidence>
<gene>
    <name evidence="2" type="ORF">H310_13155</name>
</gene>
<dbReference type="GeneID" id="20090205"/>
<feature type="transmembrane region" description="Helical" evidence="1">
    <location>
        <begin position="392"/>
        <end position="411"/>
    </location>
</feature>
<accession>A0A024TGL8</accession>
<feature type="transmembrane region" description="Helical" evidence="1">
    <location>
        <begin position="596"/>
        <end position="616"/>
    </location>
</feature>
<dbReference type="eggNOG" id="ENOG502QYVP">
    <property type="taxonomic scope" value="Eukaryota"/>
</dbReference>
<organism evidence="2">
    <name type="scientific">Aphanomyces invadans</name>
    <dbReference type="NCBI Taxonomy" id="157072"/>
    <lineage>
        <taxon>Eukaryota</taxon>
        <taxon>Sar</taxon>
        <taxon>Stramenopiles</taxon>
        <taxon>Oomycota</taxon>
        <taxon>Saprolegniomycetes</taxon>
        <taxon>Saprolegniales</taxon>
        <taxon>Verrucalvaceae</taxon>
        <taxon>Aphanomyces</taxon>
    </lineage>
</organism>
<name>A0A024TGL8_9STRA</name>
<proteinExistence type="predicted"/>
<protein>
    <submittedName>
        <fullName evidence="2">Uncharacterized protein</fullName>
    </submittedName>
</protein>
<dbReference type="OrthoDB" id="66514at2759"/>
<sequence>MEHDGASSTLDEYPYVALAETRRRIYASIPRRRSLIETPFFEEDEAAELILKANAPPNTVDGTIHEMMLNIRGSKYRHDQFAKIQAQTGMSPSTLCFSPEYERGYRKYIQRAAVPRTRVCFALGFIATLAHFLWDNQRIVYTPITKFLAFGVAVMSFGVGFVLTYVPQLSMYTETLSVVAFACVAGVLIALKPLHAQRGPVIPLLILIIPLFGVTRMRFMYSTILGWSILFAYITVQLVSRLHLGPAYDSRSDVFYQSINYGIAVVSGMVSHYRQELLRRRNYALKLPFQGMTDQDCSVALQKDKFAKKHLVHRASMEFQNPAVEECFIRHWYLIDPFPFENPNAAVLHQGAFRVIRFSVMTVLLNQLFLAVQDYRLLHKLPNHLAAIGYGLRFGVVDVAYLSTAAFMYIVGQRYYKLWLATREEDDKEASSGAEYSTCRGIEEPSTCWSWCPRWATRNPYSIVGEGDTSDEEEDGACLRKSPRRWHVMATLFHANSQTTKTNQAQTTDVLSAQIYAVMVVAVHMACMATMLFVVATSPASQALSDIYLMGFLNATIFAHRSGFRVRHKYAVGITSLVGFVTICTAASLLRPATDPYLWLRYATYIVVALVLGAMISREEEALRRTFFILKSIRSLEFEEWFHRVARVQDWIRLRLRQKCVAVREKHPPLAPQDFKKTAKQKNKKILTNTGAYLAQASKMGVYGELINVLLVVIDVLMKM</sequence>